<gene>
    <name evidence="2" type="ORF">NWE73_06880</name>
</gene>
<comment type="caution">
    <text evidence="2">The sequence shown here is derived from an EMBL/GenBank/DDBJ whole genome shotgun (WGS) entry which is preliminary data.</text>
</comment>
<feature type="domain" description="DUF4423" evidence="1">
    <location>
        <begin position="85"/>
        <end position="241"/>
    </location>
</feature>
<dbReference type="Proteomes" id="UP001152321">
    <property type="component" value="Unassembled WGS sequence"/>
</dbReference>
<dbReference type="InterPro" id="IPR011873">
    <property type="entry name" value="CHP02147"/>
</dbReference>
<accession>A0ABT6DIL5</accession>
<dbReference type="EMBL" id="JANRMI010000002">
    <property type="protein sequence ID" value="MDG0816080.1"/>
    <property type="molecule type" value="Genomic_DNA"/>
</dbReference>
<evidence type="ECO:0000313" key="3">
    <source>
        <dbReference type="Proteomes" id="UP001152321"/>
    </source>
</evidence>
<dbReference type="Gene3D" id="1.10.260.40">
    <property type="entry name" value="lambda repressor-like DNA-binding domains"/>
    <property type="match status" value="1"/>
</dbReference>
<dbReference type="RefSeq" id="WP_277577558.1">
    <property type="nucleotide sequence ID" value="NZ_JANRMI010000002.1"/>
</dbReference>
<dbReference type="SUPFAM" id="SSF47413">
    <property type="entry name" value="lambda repressor-like DNA-binding domains"/>
    <property type="match status" value="1"/>
</dbReference>
<keyword evidence="3" id="KW-1185">Reference proteome</keyword>
<organism evidence="2 3">
    <name type="scientific">Bdellovibrio svalbardensis</name>
    <dbReference type="NCBI Taxonomy" id="2972972"/>
    <lineage>
        <taxon>Bacteria</taxon>
        <taxon>Pseudomonadati</taxon>
        <taxon>Bdellovibrionota</taxon>
        <taxon>Bdellovibrionia</taxon>
        <taxon>Bdellovibrionales</taxon>
        <taxon>Pseudobdellovibrionaceae</taxon>
        <taxon>Bdellovibrio</taxon>
    </lineage>
</organism>
<proteinExistence type="predicted"/>
<name>A0ABT6DIL5_9BACT</name>
<evidence type="ECO:0000259" key="1">
    <source>
        <dbReference type="Pfam" id="PF14394"/>
    </source>
</evidence>
<dbReference type="NCBIfam" id="TIGR02147">
    <property type="entry name" value="Fsuc_second"/>
    <property type="match status" value="1"/>
</dbReference>
<sequence>MSVSVDILRQAFEGKKLKNPRYSLRAFAKHLEIGSGRLSEFMNGQRQITESVARKISERLNLNEEEREIFLDAVRVEEQGEVYGKILQEEEFKFLMDPHYVALLSLIETKGFDHKTSTAANRLGISEIQAKEAIETLRKLSLLEVKSGKLCAKSRKTQTITEIPSEVLREGHKRRLKVVEKAIDEVPLALRDSSAMILAIDPKKLPEAKEKLKKMRRRFADYLETGTRSEVYMLAVHLVPMTK</sequence>
<reference evidence="2" key="1">
    <citation type="submission" date="2022-08" db="EMBL/GenBank/DDBJ databases">
        <title>Novel Bdellovibrio Species Isolated from Svalbard: Designation Bdellovibrio svalbardensis.</title>
        <authorList>
            <person name="Mitchell R.J."/>
            <person name="Choi S.Y."/>
        </authorList>
    </citation>
    <scope>NUCLEOTIDE SEQUENCE</scope>
    <source>
        <strain evidence="2">PAP01</strain>
    </source>
</reference>
<protein>
    <submittedName>
        <fullName evidence="2">DUF4423 domain-containing protein</fullName>
    </submittedName>
</protein>
<dbReference type="InterPro" id="IPR025537">
    <property type="entry name" value="DUF4423"/>
</dbReference>
<dbReference type="Pfam" id="PF14394">
    <property type="entry name" value="DUF4423"/>
    <property type="match status" value="1"/>
</dbReference>
<dbReference type="InterPro" id="IPR010982">
    <property type="entry name" value="Lambda_DNA-bd_dom_sf"/>
</dbReference>
<evidence type="ECO:0000313" key="2">
    <source>
        <dbReference type="EMBL" id="MDG0816080.1"/>
    </source>
</evidence>